<evidence type="ECO:0000259" key="1">
    <source>
        <dbReference type="Pfam" id="PF05685"/>
    </source>
</evidence>
<dbReference type="InterPro" id="IPR011335">
    <property type="entry name" value="Restrct_endonuc-II-like"/>
</dbReference>
<dbReference type="STRING" id="760192.Halhy_2069"/>
<dbReference type="CDD" id="cd06260">
    <property type="entry name" value="DUF820-like"/>
    <property type="match status" value="1"/>
</dbReference>
<proteinExistence type="predicted"/>
<sequence length="199" mass="22024">MTAVANQFEGVLALAFPEKGMSDDEFFEFCRLNRGLKIERNAAGEIIIMSPTGSKTGIRNAKFNLALGIWNLKDNRGEVFDSSAGFKLPNGATYGPDAAWMTHEKWNSLTPDEQESFAPIVPDFVVEIRSKSDSLKPIQEKIGEFMECGCQLAWLIDPFLQKTTVYQADGSETEVPFDEVLTGSAVLPGFEVKLSDLFK</sequence>
<dbReference type="eggNOG" id="COG4636">
    <property type="taxonomic scope" value="Bacteria"/>
</dbReference>
<dbReference type="Gene3D" id="3.90.1570.10">
    <property type="entry name" value="tt1808, chain A"/>
    <property type="match status" value="1"/>
</dbReference>
<dbReference type="EMBL" id="CP002691">
    <property type="protein sequence ID" value="AEE49954.1"/>
    <property type="molecule type" value="Genomic_DNA"/>
</dbReference>
<dbReference type="PANTHER" id="PTHR34107">
    <property type="entry name" value="SLL0198 PROTEIN-RELATED"/>
    <property type="match status" value="1"/>
</dbReference>
<keyword evidence="3" id="KW-1185">Reference proteome</keyword>
<dbReference type="InterPro" id="IPR008538">
    <property type="entry name" value="Uma2"/>
</dbReference>
<name>F4KQG5_HALH1</name>
<dbReference type="InterPro" id="IPR012296">
    <property type="entry name" value="Nuclease_put_TT1808"/>
</dbReference>
<dbReference type="OrthoDB" id="9799703at2"/>
<gene>
    <name evidence="2" type="ordered locus">Halhy_2069</name>
</gene>
<reference evidence="2 3" key="1">
    <citation type="journal article" date="2011" name="Stand. Genomic Sci.">
        <title>Complete genome sequence of Haliscomenobacter hydrossis type strain (O).</title>
        <authorList>
            <consortium name="US DOE Joint Genome Institute (JGI-PGF)"/>
            <person name="Daligault H."/>
            <person name="Lapidus A."/>
            <person name="Zeytun A."/>
            <person name="Nolan M."/>
            <person name="Lucas S."/>
            <person name="Del Rio T.G."/>
            <person name="Tice H."/>
            <person name="Cheng J.F."/>
            <person name="Tapia R."/>
            <person name="Han C."/>
            <person name="Goodwin L."/>
            <person name="Pitluck S."/>
            <person name="Liolios K."/>
            <person name="Pagani I."/>
            <person name="Ivanova N."/>
            <person name="Huntemann M."/>
            <person name="Mavromatis K."/>
            <person name="Mikhailova N."/>
            <person name="Pati A."/>
            <person name="Chen A."/>
            <person name="Palaniappan K."/>
            <person name="Land M."/>
            <person name="Hauser L."/>
            <person name="Brambilla E.M."/>
            <person name="Rohde M."/>
            <person name="Verbarg S."/>
            <person name="Goker M."/>
            <person name="Bristow J."/>
            <person name="Eisen J.A."/>
            <person name="Markowitz V."/>
            <person name="Hugenholtz P."/>
            <person name="Kyrpides N.C."/>
            <person name="Klenk H.P."/>
            <person name="Woyke T."/>
        </authorList>
    </citation>
    <scope>NUCLEOTIDE SEQUENCE [LARGE SCALE GENOMIC DNA]</scope>
    <source>
        <strain evidence="3">ATCC 27775 / DSM 1100 / LMG 10767 / O</strain>
    </source>
</reference>
<dbReference type="AlphaFoldDB" id="F4KQG5"/>
<feature type="domain" description="Putative restriction endonuclease" evidence="1">
    <location>
        <begin position="24"/>
        <end position="193"/>
    </location>
</feature>
<organism evidence="2 3">
    <name type="scientific">Haliscomenobacter hydrossis (strain ATCC 27775 / DSM 1100 / LMG 10767 / O)</name>
    <dbReference type="NCBI Taxonomy" id="760192"/>
    <lineage>
        <taxon>Bacteria</taxon>
        <taxon>Pseudomonadati</taxon>
        <taxon>Bacteroidota</taxon>
        <taxon>Saprospiria</taxon>
        <taxon>Saprospirales</taxon>
        <taxon>Haliscomenobacteraceae</taxon>
        <taxon>Haliscomenobacter</taxon>
    </lineage>
</organism>
<dbReference type="RefSeq" id="WP_013764507.1">
    <property type="nucleotide sequence ID" value="NC_015510.1"/>
</dbReference>
<reference key="2">
    <citation type="submission" date="2011-04" db="EMBL/GenBank/DDBJ databases">
        <title>Complete sequence of chromosome of Haliscomenobacter hydrossis DSM 1100.</title>
        <authorList>
            <consortium name="US DOE Joint Genome Institute (JGI-PGF)"/>
            <person name="Lucas S."/>
            <person name="Han J."/>
            <person name="Lapidus A."/>
            <person name="Bruce D."/>
            <person name="Goodwin L."/>
            <person name="Pitluck S."/>
            <person name="Peters L."/>
            <person name="Kyrpides N."/>
            <person name="Mavromatis K."/>
            <person name="Ivanova N."/>
            <person name="Ovchinnikova G."/>
            <person name="Pagani I."/>
            <person name="Daligault H."/>
            <person name="Detter J.C."/>
            <person name="Han C."/>
            <person name="Land M."/>
            <person name="Hauser L."/>
            <person name="Markowitz V."/>
            <person name="Cheng J.-F."/>
            <person name="Hugenholtz P."/>
            <person name="Woyke T."/>
            <person name="Wu D."/>
            <person name="Verbarg S."/>
            <person name="Frueling A."/>
            <person name="Brambilla E."/>
            <person name="Klenk H.-P."/>
            <person name="Eisen J.A."/>
        </authorList>
    </citation>
    <scope>NUCLEOTIDE SEQUENCE</scope>
    <source>
        <strain>DSM 1100</strain>
    </source>
</reference>
<dbReference type="HOGENOM" id="CLU_076312_3_0_10"/>
<dbReference type="KEGG" id="hhy:Halhy_2069"/>
<dbReference type="Pfam" id="PF05685">
    <property type="entry name" value="Uma2"/>
    <property type="match status" value="1"/>
</dbReference>
<protein>
    <recommendedName>
        <fullName evidence="1">Putative restriction endonuclease domain-containing protein</fullName>
    </recommendedName>
</protein>
<evidence type="ECO:0000313" key="3">
    <source>
        <dbReference type="Proteomes" id="UP000008461"/>
    </source>
</evidence>
<accession>F4KQG5</accession>
<dbReference type="SUPFAM" id="SSF52980">
    <property type="entry name" value="Restriction endonuclease-like"/>
    <property type="match status" value="1"/>
</dbReference>
<evidence type="ECO:0000313" key="2">
    <source>
        <dbReference type="EMBL" id="AEE49954.1"/>
    </source>
</evidence>
<dbReference type="Proteomes" id="UP000008461">
    <property type="component" value="Chromosome"/>
</dbReference>
<dbReference type="PANTHER" id="PTHR34107:SF7">
    <property type="entry name" value="SLR2092 PROTEIN"/>
    <property type="match status" value="1"/>
</dbReference>